<dbReference type="SMART" id="SM01232">
    <property type="entry name" value="H2TH"/>
    <property type="match status" value="1"/>
</dbReference>
<dbReference type="Pfam" id="PF06831">
    <property type="entry name" value="H2TH"/>
    <property type="match status" value="1"/>
</dbReference>
<dbReference type="GO" id="GO:0008270">
    <property type="term" value="F:zinc ion binding"/>
    <property type="evidence" value="ECO:0007669"/>
    <property type="project" value="InterPro"/>
</dbReference>
<gene>
    <name evidence="12" type="ORF">IPN02_19125</name>
</gene>
<keyword evidence="5" id="KW-0238">DNA-binding</keyword>
<organism evidence="12 13">
    <name type="scientific">Candidatus Neomicrothrix subdominans</name>
    <dbReference type="NCBI Taxonomy" id="2954438"/>
    <lineage>
        <taxon>Bacteria</taxon>
        <taxon>Bacillati</taxon>
        <taxon>Actinomycetota</taxon>
        <taxon>Acidimicrobiia</taxon>
        <taxon>Acidimicrobiales</taxon>
        <taxon>Microthrixaceae</taxon>
        <taxon>Candidatus Neomicrothrix</taxon>
    </lineage>
</organism>
<proteinExistence type="inferred from homology"/>
<evidence type="ECO:0000259" key="11">
    <source>
        <dbReference type="PROSITE" id="PS51068"/>
    </source>
</evidence>
<evidence type="ECO:0000256" key="5">
    <source>
        <dbReference type="ARBA" id="ARBA00023125"/>
    </source>
</evidence>
<dbReference type="Gene3D" id="3.20.190.10">
    <property type="entry name" value="MutM-like, N-terminal"/>
    <property type="match status" value="1"/>
</dbReference>
<dbReference type="PANTHER" id="PTHR22993">
    <property type="entry name" value="FORMAMIDOPYRIMIDINE-DNA GLYCOSYLASE"/>
    <property type="match status" value="1"/>
</dbReference>
<dbReference type="PROSITE" id="PS51068">
    <property type="entry name" value="FPG_CAT"/>
    <property type="match status" value="1"/>
</dbReference>
<dbReference type="InterPro" id="IPR012319">
    <property type="entry name" value="FPG_cat"/>
</dbReference>
<keyword evidence="8" id="KW-0511">Multifunctional enzyme</keyword>
<dbReference type="GO" id="GO:0006284">
    <property type="term" value="P:base-excision repair"/>
    <property type="evidence" value="ECO:0007669"/>
    <property type="project" value="InterPro"/>
</dbReference>
<comment type="catalytic activity">
    <reaction evidence="1">
        <text>Hydrolysis of DNA containing ring-opened 7-methylguanine residues, releasing 2,6-diamino-4-hydroxy-5-(N-methyl)formamidopyrimidine.</text>
        <dbReference type="EC" id="3.2.2.23"/>
    </reaction>
</comment>
<evidence type="ECO:0000313" key="13">
    <source>
        <dbReference type="Proteomes" id="UP000727993"/>
    </source>
</evidence>
<feature type="region of interest" description="Disordered" evidence="10">
    <location>
        <begin position="222"/>
        <end position="241"/>
    </location>
</feature>
<evidence type="ECO:0000256" key="1">
    <source>
        <dbReference type="ARBA" id="ARBA00001668"/>
    </source>
</evidence>
<dbReference type="SUPFAM" id="SSF46946">
    <property type="entry name" value="S13-like H2TH domain"/>
    <property type="match status" value="1"/>
</dbReference>
<dbReference type="InterPro" id="IPR010979">
    <property type="entry name" value="Ribosomal_uS13-like_H2TH"/>
</dbReference>
<keyword evidence="6" id="KW-0234">DNA repair</keyword>
<evidence type="ECO:0000256" key="6">
    <source>
        <dbReference type="ARBA" id="ARBA00023204"/>
    </source>
</evidence>
<dbReference type="GO" id="GO:0034039">
    <property type="term" value="F:8-oxo-7,8-dihydroguanine DNA N-glycosylase activity"/>
    <property type="evidence" value="ECO:0007669"/>
    <property type="project" value="TreeGrafter"/>
</dbReference>
<accession>A0A936NF87</accession>
<protein>
    <submittedName>
        <fullName evidence="12">Formamidopyrimidine-DNA glycosylase</fullName>
    </submittedName>
</protein>
<evidence type="ECO:0000256" key="2">
    <source>
        <dbReference type="ARBA" id="ARBA00009409"/>
    </source>
</evidence>
<reference evidence="12 13" key="1">
    <citation type="submission" date="2020-10" db="EMBL/GenBank/DDBJ databases">
        <title>Connecting structure to function with the recovery of over 1000 high-quality activated sludge metagenome-assembled genomes encoding full-length rRNA genes using long-read sequencing.</title>
        <authorList>
            <person name="Singleton C.M."/>
            <person name="Petriglieri F."/>
            <person name="Kristensen J.M."/>
            <person name="Kirkegaard R.H."/>
            <person name="Michaelsen T.Y."/>
            <person name="Andersen M.H."/>
            <person name="Karst S.M."/>
            <person name="Dueholm M.S."/>
            <person name="Nielsen P.H."/>
            <person name="Albertsen M."/>
        </authorList>
    </citation>
    <scope>NUCLEOTIDE SEQUENCE [LARGE SCALE GENOMIC DNA]</scope>
    <source>
        <strain evidence="12">Lyne_18-Q3-R50-59_MAXAC.006</strain>
    </source>
</reference>
<dbReference type="Pfam" id="PF01149">
    <property type="entry name" value="Fapy_DNA_glyco"/>
    <property type="match status" value="1"/>
</dbReference>
<dbReference type="InterPro" id="IPR035937">
    <property type="entry name" value="FPG_N"/>
</dbReference>
<keyword evidence="9" id="KW-0326">Glycosidase</keyword>
<dbReference type="GO" id="GO:0016829">
    <property type="term" value="F:lyase activity"/>
    <property type="evidence" value="ECO:0007669"/>
    <property type="project" value="UniProtKB-KW"/>
</dbReference>
<dbReference type="PANTHER" id="PTHR22993:SF9">
    <property type="entry name" value="FORMAMIDOPYRIMIDINE-DNA GLYCOSYLASE"/>
    <property type="match status" value="1"/>
</dbReference>
<feature type="domain" description="Formamidopyrimidine-DNA glycosylase catalytic" evidence="11">
    <location>
        <begin position="2"/>
        <end position="100"/>
    </location>
</feature>
<dbReference type="GO" id="GO:0003906">
    <property type="term" value="F:DNA-(apurinic or apyrimidinic site) endonuclease activity"/>
    <property type="evidence" value="ECO:0007669"/>
    <property type="project" value="InterPro"/>
</dbReference>
<dbReference type="EMBL" id="JADJZA010000011">
    <property type="protein sequence ID" value="MBK9298900.1"/>
    <property type="molecule type" value="Genomic_DNA"/>
</dbReference>
<evidence type="ECO:0000256" key="7">
    <source>
        <dbReference type="ARBA" id="ARBA00023239"/>
    </source>
</evidence>
<dbReference type="SMART" id="SM00898">
    <property type="entry name" value="Fapy_DNA_glyco"/>
    <property type="match status" value="1"/>
</dbReference>
<evidence type="ECO:0000256" key="10">
    <source>
        <dbReference type="SAM" id="MobiDB-lite"/>
    </source>
</evidence>
<keyword evidence="4" id="KW-0378">Hydrolase</keyword>
<evidence type="ECO:0000256" key="4">
    <source>
        <dbReference type="ARBA" id="ARBA00022801"/>
    </source>
</evidence>
<dbReference type="InterPro" id="IPR015886">
    <property type="entry name" value="H2TH_FPG"/>
</dbReference>
<sequence>MPELIEAAAYARAAGRAVGATIVEVMLADPSWVRGGLSGDDLASALVGTEVVEVGRLGKVVLLGTDGPTLALRFGMTGRLLWDDDAPIDELVYGPKRSEEAWVRFALSLQHPGEEVAHRLAVEDARRLGSVELDADLSDLGPDAVGIHAEQLADAFGTTTTPLKAALLDQRRLAGLGNLLVDEVLWRAGMHPETPAGTLKDDELVLLADTIALVVAELSKRGGSHTGDLQPQRAPDGVCPRDGAPLVRGRVGGRTTWWCSLHQRRPRWGASPV</sequence>
<evidence type="ECO:0000313" key="12">
    <source>
        <dbReference type="EMBL" id="MBK9298900.1"/>
    </source>
</evidence>
<keyword evidence="3" id="KW-0227">DNA damage</keyword>
<dbReference type="AlphaFoldDB" id="A0A936NF87"/>
<evidence type="ECO:0000256" key="9">
    <source>
        <dbReference type="ARBA" id="ARBA00023295"/>
    </source>
</evidence>
<evidence type="ECO:0000256" key="8">
    <source>
        <dbReference type="ARBA" id="ARBA00023268"/>
    </source>
</evidence>
<comment type="caution">
    <text evidence="12">The sequence shown here is derived from an EMBL/GenBank/DDBJ whole genome shotgun (WGS) entry which is preliminary data.</text>
</comment>
<comment type="similarity">
    <text evidence="2">Belongs to the FPG family.</text>
</comment>
<dbReference type="Proteomes" id="UP000727993">
    <property type="component" value="Unassembled WGS sequence"/>
</dbReference>
<dbReference type="Gene3D" id="1.10.8.50">
    <property type="match status" value="1"/>
</dbReference>
<evidence type="ECO:0000256" key="3">
    <source>
        <dbReference type="ARBA" id="ARBA00022763"/>
    </source>
</evidence>
<keyword evidence="7" id="KW-0456">Lyase</keyword>
<dbReference type="GO" id="GO:0003684">
    <property type="term" value="F:damaged DNA binding"/>
    <property type="evidence" value="ECO:0007669"/>
    <property type="project" value="InterPro"/>
</dbReference>
<name>A0A936NF87_9ACTN</name>
<dbReference type="SUPFAM" id="SSF81624">
    <property type="entry name" value="N-terminal domain of MutM-like DNA repair proteins"/>
    <property type="match status" value="1"/>
</dbReference>